<accession>A0ABU6Z2S6</accession>
<reference evidence="1 2" key="1">
    <citation type="journal article" date="2023" name="Plants (Basel)">
        <title>Bridging the Gap: Combining Genomics and Transcriptomics Approaches to Understand Stylosanthes scabra, an Orphan Legume from the Brazilian Caatinga.</title>
        <authorList>
            <person name="Ferreira-Neto J.R.C."/>
            <person name="da Silva M.D."/>
            <person name="Binneck E."/>
            <person name="de Melo N.F."/>
            <person name="da Silva R.H."/>
            <person name="de Melo A.L.T.M."/>
            <person name="Pandolfi V."/>
            <person name="Bustamante F.O."/>
            <person name="Brasileiro-Vidal A.C."/>
            <person name="Benko-Iseppon A.M."/>
        </authorList>
    </citation>
    <scope>NUCLEOTIDE SEQUENCE [LARGE SCALE GENOMIC DNA]</scope>
    <source>
        <tissue evidence="1">Leaves</tissue>
    </source>
</reference>
<evidence type="ECO:0000313" key="2">
    <source>
        <dbReference type="Proteomes" id="UP001341840"/>
    </source>
</evidence>
<proteinExistence type="predicted"/>
<organism evidence="1 2">
    <name type="scientific">Stylosanthes scabra</name>
    <dbReference type="NCBI Taxonomy" id="79078"/>
    <lineage>
        <taxon>Eukaryota</taxon>
        <taxon>Viridiplantae</taxon>
        <taxon>Streptophyta</taxon>
        <taxon>Embryophyta</taxon>
        <taxon>Tracheophyta</taxon>
        <taxon>Spermatophyta</taxon>
        <taxon>Magnoliopsida</taxon>
        <taxon>eudicotyledons</taxon>
        <taxon>Gunneridae</taxon>
        <taxon>Pentapetalae</taxon>
        <taxon>rosids</taxon>
        <taxon>fabids</taxon>
        <taxon>Fabales</taxon>
        <taxon>Fabaceae</taxon>
        <taxon>Papilionoideae</taxon>
        <taxon>50 kb inversion clade</taxon>
        <taxon>dalbergioids sensu lato</taxon>
        <taxon>Dalbergieae</taxon>
        <taxon>Pterocarpus clade</taxon>
        <taxon>Stylosanthes</taxon>
    </lineage>
</organism>
<dbReference type="PANTHER" id="PTHR47718">
    <property type="entry name" value="OS01G0519700 PROTEIN"/>
    <property type="match status" value="1"/>
</dbReference>
<dbReference type="PANTHER" id="PTHR47718:SF13">
    <property type="entry name" value="OS09G0290500 PROTEIN"/>
    <property type="match status" value="1"/>
</dbReference>
<name>A0ABU6Z2S6_9FABA</name>
<dbReference type="Proteomes" id="UP001341840">
    <property type="component" value="Unassembled WGS sequence"/>
</dbReference>
<protein>
    <recommendedName>
        <fullName evidence="3">Protein FAR1-RELATED SEQUENCE</fullName>
    </recommendedName>
</protein>
<evidence type="ECO:0008006" key="3">
    <source>
        <dbReference type="Google" id="ProtNLM"/>
    </source>
</evidence>
<gene>
    <name evidence="1" type="ORF">PIB30_110122</name>
</gene>
<sequence>MCDMLWSDGPSQEEYEAFGDVLAFDATYGRNRYNLSVIVLSGIPEIRGAIAEVFPEAHHRMCEWHLLCKECLRRSVQYNVIKRNREGSDGWSLLY</sequence>
<keyword evidence="2" id="KW-1185">Reference proteome</keyword>
<dbReference type="EMBL" id="JASCZI010247705">
    <property type="protein sequence ID" value="MED6215108.1"/>
    <property type="molecule type" value="Genomic_DNA"/>
</dbReference>
<comment type="caution">
    <text evidence="1">The sequence shown here is derived from an EMBL/GenBank/DDBJ whole genome shotgun (WGS) entry which is preliminary data.</text>
</comment>
<evidence type="ECO:0000313" key="1">
    <source>
        <dbReference type="EMBL" id="MED6215108.1"/>
    </source>
</evidence>